<keyword evidence="2" id="KW-1185">Reference proteome</keyword>
<evidence type="ECO:0000313" key="1">
    <source>
        <dbReference type="EMBL" id="MEB3512370.1"/>
    </source>
</evidence>
<accession>A0ABU6AXZ6</accession>
<reference evidence="1 2" key="1">
    <citation type="submission" date="2023-12" db="EMBL/GenBank/DDBJ databases">
        <title>novel species in genus Nocarida.</title>
        <authorList>
            <person name="Li Z."/>
        </authorList>
    </citation>
    <scope>NUCLEOTIDE SEQUENCE [LARGE SCALE GENOMIC DNA]</scope>
    <source>
        <strain evidence="1 2">CDC186</strain>
    </source>
</reference>
<dbReference type="EMBL" id="JAYKYQ010000008">
    <property type="protein sequence ID" value="MEB3512370.1"/>
    <property type="molecule type" value="Genomic_DNA"/>
</dbReference>
<organism evidence="1 2">
    <name type="scientific">Nocardia implantans</name>
    <dbReference type="NCBI Taxonomy" id="3108168"/>
    <lineage>
        <taxon>Bacteria</taxon>
        <taxon>Bacillati</taxon>
        <taxon>Actinomycetota</taxon>
        <taxon>Actinomycetes</taxon>
        <taxon>Mycobacteriales</taxon>
        <taxon>Nocardiaceae</taxon>
        <taxon>Nocardia</taxon>
    </lineage>
</organism>
<dbReference type="RefSeq" id="WP_195078200.1">
    <property type="nucleotide sequence ID" value="NZ_JAYESH010000004.1"/>
</dbReference>
<name>A0ABU6AXZ6_9NOCA</name>
<sequence length="175" mass="19743">MNAEDRTVADLMIDLVRSDDLDDAVAAYYAKRVSDPQEAAWRTDYTRAYILRDRAEDAPWPDHPRAIELRAQARAIQQRWTADPAVAPRWAEMDDVLAHTAYVGLFHQASPVMTSEAPPGMDPMTWRSRVQVRDMTGHGRWAAGHATEPAQQRPIPGHAFAGLVANRDRGQEMER</sequence>
<dbReference type="Proteomes" id="UP001348098">
    <property type="component" value="Unassembled WGS sequence"/>
</dbReference>
<comment type="caution">
    <text evidence="1">The sequence shown here is derived from an EMBL/GenBank/DDBJ whole genome shotgun (WGS) entry which is preliminary data.</text>
</comment>
<proteinExistence type="predicted"/>
<gene>
    <name evidence="1" type="ORF">U3653_20265</name>
</gene>
<evidence type="ECO:0000313" key="2">
    <source>
        <dbReference type="Proteomes" id="UP001348098"/>
    </source>
</evidence>
<protein>
    <submittedName>
        <fullName evidence="1">Uncharacterized protein</fullName>
    </submittedName>
</protein>